<gene>
    <name evidence="1" type="ORF">PRZ48_012735</name>
</gene>
<comment type="caution">
    <text evidence="1">The sequence shown here is derived from an EMBL/GenBank/DDBJ whole genome shotgun (WGS) entry which is preliminary data.</text>
</comment>
<dbReference type="Proteomes" id="UP001305779">
    <property type="component" value="Unassembled WGS sequence"/>
</dbReference>
<protein>
    <recommendedName>
        <fullName evidence="3">Tail assembly chaperone</fullName>
    </recommendedName>
</protein>
<dbReference type="EMBL" id="JAXOVC010000010">
    <property type="protein sequence ID" value="KAK4496752.1"/>
    <property type="molecule type" value="Genomic_DNA"/>
</dbReference>
<evidence type="ECO:0008006" key="3">
    <source>
        <dbReference type="Google" id="ProtNLM"/>
    </source>
</evidence>
<organism evidence="1 2">
    <name type="scientific">Zasmidium cellare</name>
    <name type="common">Wine cellar mold</name>
    <name type="synonym">Racodium cellare</name>
    <dbReference type="NCBI Taxonomy" id="395010"/>
    <lineage>
        <taxon>Eukaryota</taxon>
        <taxon>Fungi</taxon>
        <taxon>Dikarya</taxon>
        <taxon>Ascomycota</taxon>
        <taxon>Pezizomycotina</taxon>
        <taxon>Dothideomycetes</taxon>
        <taxon>Dothideomycetidae</taxon>
        <taxon>Mycosphaerellales</taxon>
        <taxon>Mycosphaerellaceae</taxon>
        <taxon>Zasmidium</taxon>
    </lineage>
</organism>
<reference evidence="1 2" key="1">
    <citation type="journal article" date="2023" name="G3 (Bethesda)">
        <title>A chromosome-level genome assembly of Zasmidium syzygii isolated from banana leaves.</title>
        <authorList>
            <person name="van Westerhoven A.C."/>
            <person name="Mehrabi R."/>
            <person name="Talebi R."/>
            <person name="Steentjes M.B.F."/>
            <person name="Corcolon B."/>
            <person name="Chong P.A."/>
            <person name="Kema G.H.J."/>
            <person name="Seidl M.F."/>
        </authorList>
    </citation>
    <scope>NUCLEOTIDE SEQUENCE [LARGE SCALE GENOMIC DNA]</scope>
    <source>
        <strain evidence="1 2">P124</strain>
    </source>
</reference>
<sequence length="127" mass="13963">MAEDLANGLFAIEVDADDYAETAAGDTPSVDRTFQSEADFQAQKASYTAKIDNGNNLAEFLKAVPGLSEETNGTVSTHNGEDAKIKLSKKDVQLLGYAVGEMYFDRRYDEIIDLCEKTKQRTVGEKE</sequence>
<keyword evidence="2" id="KW-1185">Reference proteome</keyword>
<evidence type="ECO:0000313" key="1">
    <source>
        <dbReference type="EMBL" id="KAK4496752.1"/>
    </source>
</evidence>
<accession>A0ABR0E5Q1</accession>
<evidence type="ECO:0000313" key="2">
    <source>
        <dbReference type="Proteomes" id="UP001305779"/>
    </source>
</evidence>
<proteinExistence type="predicted"/>
<name>A0ABR0E5Q1_ZASCE</name>